<evidence type="ECO:0000313" key="4">
    <source>
        <dbReference type="WBParaSite" id="SSLN_0000239401-mRNA-1"/>
    </source>
</evidence>
<reference evidence="2 3" key="2">
    <citation type="submission" date="2018-11" db="EMBL/GenBank/DDBJ databases">
        <authorList>
            <consortium name="Pathogen Informatics"/>
        </authorList>
    </citation>
    <scope>NUCLEOTIDE SEQUENCE [LARGE SCALE GENOMIC DNA]</scope>
    <source>
        <strain evidence="2 3">NST_G2</strain>
    </source>
</reference>
<sequence length="437" mass="48669">MDSTKAFDTVNRDGLWKVMQKCGYPGRFTHMVRQLHDGMTAHVTDNGTVSEAFAVTNGLKQGCVLAPTLFSLMFLAMLMDAYRDEQPGIHIAYRTNGHLLNSRRMQTSTRVSKTTVHDLLFEDNCALNTVTEEEMQRSMGLFAAGCADFWSNNLTTETVIMHEPPPSVKYNAPRINVNGAELKNVKSFAYLGSTLSRNTRIDGEVRNPILTSHVLELPSLRAKHANRINGSDMLPITTEIELKERRPKQSAFADKNASHSSTLEANLAESGQEAVFPSKSGHLNHQTSLVPDLDERGEEKDDCSGDWHDCPLTRHETVIMVARFACTIPLVPDGTPNRNYRLRTWYDQSPVGEMTYASMRCTSRGRYGDWRAPDVSLHPPQKLVVDGNSVLIGESRARDIHLSRTGGDAAAAGKWQNFGIANWWESKANTDFLTTAI</sequence>
<gene>
    <name evidence="2" type="ORF">SSLN_LOCUS2324</name>
</gene>
<reference evidence="4" key="1">
    <citation type="submission" date="2016-06" db="UniProtKB">
        <authorList>
            <consortium name="WormBaseParasite"/>
        </authorList>
    </citation>
    <scope>IDENTIFICATION</scope>
</reference>
<dbReference type="PROSITE" id="PS50878">
    <property type="entry name" value="RT_POL"/>
    <property type="match status" value="1"/>
</dbReference>
<proteinExistence type="predicted"/>
<dbReference type="Proteomes" id="UP000275846">
    <property type="component" value="Unassembled WGS sequence"/>
</dbReference>
<dbReference type="PANTHER" id="PTHR47027">
    <property type="entry name" value="REVERSE TRANSCRIPTASE DOMAIN-CONTAINING PROTEIN"/>
    <property type="match status" value="1"/>
</dbReference>
<dbReference type="PANTHER" id="PTHR47027:SF26">
    <property type="entry name" value="REVERSE TRANSCRIPTASE DOMAIN-CONTAINING PROTEIN"/>
    <property type="match status" value="1"/>
</dbReference>
<keyword evidence="3" id="KW-1185">Reference proteome</keyword>
<dbReference type="WBParaSite" id="SSLN_0000239401-mRNA-1">
    <property type="protein sequence ID" value="SSLN_0000239401-mRNA-1"/>
    <property type="gene ID" value="SSLN_0000239401"/>
</dbReference>
<dbReference type="InterPro" id="IPR000477">
    <property type="entry name" value="RT_dom"/>
</dbReference>
<evidence type="ECO:0000313" key="3">
    <source>
        <dbReference type="Proteomes" id="UP000275846"/>
    </source>
</evidence>
<organism evidence="4">
    <name type="scientific">Schistocephalus solidus</name>
    <name type="common">Tapeworm</name>
    <dbReference type="NCBI Taxonomy" id="70667"/>
    <lineage>
        <taxon>Eukaryota</taxon>
        <taxon>Metazoa</taxon>
        <taxon>Spiralia</taxon>
        <taxon>Lophotrochozoa</taxon>
        <taxon>Platyhelminthes</taxon>
        <taxon>Cestoda</taxon>
        <taxon>Eucestoda</taxon>
        <taxon>Diphyllobothriidea</taxon>
        <taxon>Diphyllobothriidae</taxon>
        <taxon>Schistocephalus</taxon>
    </lineage>
</organism>
<feature type="domain" description="Reverse transcriptase" evidence="1">
    <location>
        <begin position="1"/>
        <end position="195"/>
    </location>
</feature>
<dbReference type="Pfam" id="PF00078">
    <property type="entry name" value="RVT_1"/>
    <property type="match status" value="1"/>
</dbReference>
<evidence type="ECO:0000259" key="1">
    <source>
        <dbReference type="PROSITE" id="PS50878"/>
    </source>
</evidence>
<dbReference type="EMBL" id="UYSU01032225">
    <property type="protein sequence ID" value="VDL88709.1"/>
    <property type="molecule type" value="Genomic_DNA"/>
</dbReference>
<protein>
    <submittedName>
        <fullName evidence="4">Reverse transcriptase domain-containing protein</fullName>
    </submittedName>
</protein>
<evidence type="ECO:0000313" key="2">
    <source>
        <dbReference type="EMBL" id="VDL88709.1"/>
    </source>
</evidence>
<dbReference type="AlphaFoldDB" id="A0A183SDM6"/>
<accession>A0A183SDM6</accession>
<name>A0A183SDM6_SCHSO</name>